<dbReference type="EMBL" id="JDSS02000019">
    <property type="protein sequence ID" value="KFB68632.1"/>
    <property type="molecule type" value="Genomic_DNA"/>
</dbReference>
<organism evidence="1 2">
    <name type="scientific">Candidatus Accumulibacter vicinus</name>
    <dbReference type="NCBI Taxonomy" id="2954382"/>
    <lineage>
        <taxon>Bacteria</taxon>
        <taxon>Pseudomonadati</taxon>
        <taxon>Pseudomonadota</taxon>
        <taxon>Betaproteobacteria</taxon>
        <taxon>Candidatus Accumulibacter</taxon>
    </lineage>
</organism>
<name>A0A084Y1N8_9PROT</name>
<dbReference type="Proteomes" id="UP000019812">
    <property type="component" value="Unassembled WGS sequence"/>
</dbReference>
<evidence type="ECO:0000313" key="1">
    <source>
        <dbReference type="EMBL" id="KFB68632.1"/>
    </source>
</evidence>
<evidence type="ECO:0000313" key="2">
    <source>
        <dbReference type="Proteomes" id="UP000019812"/>
    </source>
</evidence>
<sequence length="100" mass="11294">MCEILVAGRHDHLHALRCRLRRQRTDHIVGLDAVKYQQRPAERLDRRVQGFDLAHQIVGHRWAVGLVLRVPVFAEGLALGVEDAALVIDSRRLVVAFEAA</sequence>
<comment type="caution">
    <text evidence="1">The sequence shown here is derived from an EMBL/GenBank/DDBJ whole genome shotgun (WGS) entry which is preliminary data.</text>
</comment>
<protein>
    <submittedName>
        <fullName evidence="1">Uncharacterized protein</fullName>
    </submittedName>
</protein>
<proteinExistence type="predicted"/>
<gene>
    <name evidence="1" type="ORF">CAPSK01_001485</name>
</gene>
<accession>A0A084Y1N8</accession>
<reference evidence="1 2" key="1">
    <citation type="submission" date="2014-07" db="EMBL/GenBank/DDBJ databases">
        <title>Expanding our view of genomic diversity in Candidatus Accumulibacter clades.</title>
        <authorList>
            <person name="Skennerton C.T."/>
            <person name="Barr J.J."/>
            <person name="Slater F.R."/>
            <person name="Bond P.L."/>
            <person name="Tyson G.W."/>
        </authorList>
    </citation>
    <scope>NUCLEOTIDE SEQUENCE [LARGE SCALE GENOMIC DNA]</scope>
    <source>
        <strain evidence="2">SK-01</strain>
    </source>
</reference>
<dbReference type="AlphaFoldDB" id="A0A084Y1N8"/>